<evidence type="ECO:0000256" key="6">
    <source>
        <dbReference type="ARBA" id="ARBA00023242"/>
    </source>
</evidence>
<evidence type="ECO:0000313" key="8">
    <source>
        <dbReference type="Proteomes" id="UP001151699"/>
    </source>
</evidence>
<dbReference type="SUPFAM" id="SSF48371">
    <property type="entry name" value="ARM repeat"/>
    <property type="match status" value="2"/>
</dbReference>
<keyword evidence="8" id="KW-1185">Reference proteome</keyword>
<dbReference type="Pfam" id="PF12372">
    <property type="entry name" value="Htt_N-HEAT"/>
    <property type="match status" value="3"/>
</dbReference>
<comment type="similarity">
    <text evidence="4">Belongs to the huntingtin family.</text>
</comment>
<protein>
    <submittedName>
        <fullName evidence="7">Huntingtin</fullName>
    </submittedName>
</protein>
<dbReference type="InterPro" id="IPR024613">
    <property type="entry name" value="Huntingtin_N_HEAT_rpt-2"/>
</dbReference>
<keyword evidence="6" id="KW-0539">Nucleus</keyword>
<evidence type="ECO:0000256" key="4">
    <source>
        <dbReference type="ARBA" id="ARBA00007153"/>
    </source>
</evidence>
<dbReference type="InterPro" id="IPR000091">
    <property type="entry name" value="Huntingtin"/>
</dbReference>
<dbReference type="InterPro" id="IPR048413">
    <property type="entry name" value="Htt_C-HEAT_rpt"/>
</dbReference>
<dbReference type="PANTHER" id="PTHR10170:SF10">
    <property type="entry name" value="HUNTINGTIN"/>
    <property type="match status" value="1"/>
</dbReference>
<accession>A0A9Q0MTJ0</accession>
<dbReference type="Pfam" id="PF20927">
    <property type="entry name" value="Htt_C-HEAT"/>
    <property type="match status" value="2"/>
</dbReference>
<evidence type="ECO:0000256" key="5">
    <source>
        <dbReference type="ARBA" id="ARBA00022490"/>
    </source>
</evidence>
<dbReference type="PRINTS" id="PR00375">
    <property type="entry name" value="HUNTINGTIN"/>
</dbReference>
<dbReference type="InterPro" id="IPR011989">
    <property type="entry name" value="ARM-like"/>
</dbReference>
<dbReference type="InterPro" id="IPR016024">
    <property type="entry name" value="ARM-type_fold"/>
</dbReference>
<dbReference type="PANTHER" id="PTHR10170">
    <property type="entry name" value="HUNTINGTON DISEASE PROTEIN"/>
    <property type="match status" value="1"/>
</dbReference>
<dbReference type="Gene3D" id="1.25.10.10">
    <property type="entry name" value="Leucine-rich Repeat Variant"/>
    <property type="match status" value="2"/>
</dbReference>
<dbReference type="GO" id="GO:0005737">
    <property type="term" value="C:cytoplasm"/>
    <property type="evidence" value="ECO:0007669"/>
    <property type="project" value="UniProtKB-SubCell"/>
</dbReference>
<reference evidence="7" key="1">
    <citation type="submission" date="2022-07" db="EMBL/GenBank/DDBJ databases">
        <authorList>
            <person name="Trinca V."/>
            <person name="Uliana J.V.C."/>
            <person name="Torres T.T."/>
            <person name="Ward R.J."/>
            <person name="Monesi N."/>
        </authorList>
    </citation>
    <scope>NUCLEOTIDE SEQUENCE</scope>
    <source>
        <strain evidence="7">HSMRA1968</strain>
        <tissue evidence="7">Whole embryos</tissue>
    </source>
</reference>
<name>A0A9Q0MTJ0_9DIPT</name>
<evidence type="ECO:0000313" key="7">
    <source>
        <dbReference type="EMBL" id="KAJ6637731.1"/>
    </source>
</evidence>
<dbReference type="Proteomes" id="UP001151699">
    <property type="component" value="Chromosome X"/>
</dbReference>
<dbReference type="InterPro" id="IPR048411">
    <property type="entry name" value="Htt_N_HEAT_rpt-1"/>
</dbReference>
<proteinExistence type="inferred from homology"/>
<evidence type="ECO:0000256" key="1">
    <source>
        <dbReference type="ARBA" id="ARBA00002907"/>
    </source>
</evidence>
<evidence type="ECO:0000256" key="2">
    <source>
        <dbReference type="ARBA" id="ARBA00004123"/>
    </source>
</evidence>
<dbReference type="EMBL" id="WJQU01000003">
    <property type="protein sequence ID" value="KAJ6637731.1"/>
    <property type="molecule type" value="Genomic_DNA"/>
</dbReference>
<dbReference type="InterPro" id="IPR028426">
    <property type="entry name" value="Huntingtin_fam"/>
</dbReference>
<dbReference type="GO" id="GO:0005634">
    <property type="term" value="C:nucleus"/>
    <property type="evidence" value="ECO:0007669"/>
    <property type="project" value="UniProtKB-SubCell"/>
</dbReference>
<comment type="subcellular location">
    <subcellularLocation>
        <location evidence="3">Cytoplasm</location>
    </subcellularLocation>
    <subcellularLocation>
        <location evidence="2">Nucleus</location>
    </subcellularLocation>
</comment>
<organism evidence="7 8">
    <name type="scientific">Pseudolycoriella hygida</name>
    <dbReference type="NCBI Taxonomy" id="35572"/>
    <lineage>
        <taxon>Eukaryota</taxon>
        <taxon>Metazoa</taxon>
        <taxon>Ecdysozoa</taxon>
        <taxon>Arthropoda</taxon>
        <taxon>Hexapoda</taxon>
        <taxon>Insecta</taxon>
        <taxon>Pterygota</taxon>
        <taxon>Neoptera</taxon>
        <taxon>Endopterygota</taxon>
        <taxon>Diptera</taxon>
        <taxon>Nematocera</taxon>
        <taxon>Sciaroidea</taxon>
        <taxon>Sciaridae</taxon>
        <taxon>Pseudolycoriella</taxon>
    </lineage>
</organism>
<dbReference type="OrthoDB" id="10065698at2759"/>
<evidence type="ECO:0000256" key="3">
    <source>
        <dbReference type="ARBA" id="ARBA00004496"/>
    </source>
</evidence>
<comment type="caution">
    <text evidence="7">The sequence shown here is derived from an EMBL/GenBank/DDBJ whole genome shotgun (WGS) entry which is preliminary data.</text>
</comment>
<dbReference type="Pfam" id="PF20926">
    <property type="entry name" value="Htt_N-HEAT_1"/>
    <property type="match status" value="1"/>
</dbReference>
<sequence>MDKISLVSSFQKSVEALKNTECSEKEKLAHFANISDVITSPTIKNHPNQMTFISHSLAVLLMFCEEMDSAIHLNAEEHLNKIIRFCEKTDIVRIQYDLYHEIKKNGNERSLRICLNIFACYCHLIKQRKVKPYSTNFLPCIYAISKRKETQLLESLSDFLKTFCKFMGNCLSDRDIVKLIEVFLSDATSDCVVKRRCASQNVMTLIMNSKKSDFICRQAFTKTLDILTSDQSINAVIGLLGMLRLLIPELTSSRSCDFSKIIQILDVCLHLLQDKSHSIINASLEVILAILRCPEKSLKTLLTSRDHIEIIRRENSLRNLVFKKTGTKVCSPKSNEIDKHFFEMNSSRELEGSIFSKDTQILDEGCLSCTDIEMDSLISIDSTHDTENSKKKSDTTSLKSQKSTESFGSFFNLLLSQSKPTGKQQSIYLFCSDMYSFFLLPESVTKFFRSSGSSVNNTPKKTQIEDSVSLQDFIEDDAIPAESLGSNVSIHSRHSSTDAIPKETEETVTVIETEVKTEVEPEVDPEVEPLSQASSFDNPINCILPESIKLDDSTEYKEMSIGSIYDQYLVEYIVRLVSYKFLLNGQNSKLKLDSVVRVSIKNLSLLVLSYCVRIYPQIMLMKLSVPQIARTSDECDGKIFDDFCLEDKPECKGDEFLLDIKADHFGKSSCSLDEFLSPLIDKSGKKSKTVVSATHATEVTTNVCEKQSDVPEEEKFDQNIEDVVLYFNHHDPSLRGNVQSIIGNFIAAVLEEYKSLDEFRKTFCSNTENKFINLNLLLKVLMKGLSDEIHTVVKHSLHAIDILLPLALPALIDKDINHQHSSLLNAWKIDDLNNVSEDVVRIDQILDELFIIGSNKNWVVQNKYCELISNIDFNEIKTIMGDELAWYYENKFIESIYSLIGDQDVRTRARAVQTLCRYAQLEKEHVCSKNIAISDFVCARIFNKLPLPFENFKNESSQSQNVKLGRVLYTLTNKLMELDDRNQLFGVINAIAELVKVFNPIKYHSVWNEFHIIDVCLNYMRENYLIGTDATCQGDMLTICTSLISGNAFDLKYIWSKEINDLLLHVLKLLNIFYHVFNNIRPVYIPKGQKNDIFISTKEFQLFENFGYFGNDYFYRKLYKLMRQSYDSYKITIARDVGQIIMDLLRTTLNSFIVILDIKIPEPTSNPIKLIEESLMYLSTLINYAPMESVIVIRQLLKYMFSMNLRSRTSDFEFLARNIIENECSGCDISKVTTVLRSLSIFSTSATGENVVHILLFKPIVIRCLKIFSKSDTSIQSAILDMLCQALDFNVNYSLLDSNNVFLDFVLKLAELIETGVVRESEIVVPSIIKFLFCLTKEKERNLITIPKIINITDTLLANDAKSGSSALNELAFKFFFDESVCDDAGFSVKDINTQKEVALRMLIKFLHVKEIQNSLCIILLLQRLSTDDNENSFYVNLLQVIDDTQELFLDVKQFDSVDLCFKAISDKSLMEESNLRKTFTLFYRFVNQREKSIEVMSVISILIENVMQQLTEETVLKQTQQYLQERIESTTTSDAASFFSETIFEFIKFAIESLYCSRLDSDVCDEYKQHTSKLFRMLVKNRFGVGNFQSIKHSLSIALSDADFIINSIKKLHSSYVNAFIEFLFLMNCDWLPILHSIANCEDTVIGVYVPNIFNALCTAEQLREAELEFILNHLDTFVNTGLRYLLRALNDSKHLSRVIDRMYTLMGQQLSKETQQSIFTLVSSSEIVESYPKIIEVALKFVKTLTFTKCQSEELVLKRLSAMVKADTAKKLPNTTFTLLRQFCENEDVHYSLKDLVSSLQQFYGTSDNVNEDLSEVESSVMVDGSWLIEQINYKSFNTNKSSKSLAELLFEITSEKQLSFILSSKSFNICHLHTFINFSFDFMQSTFKQDCMQYNPHLNYLKIPLLLKHSMLALLEHVQTMCSLFSNDFNKKDAMQKLMADTENYRSLLNATIAFLSHVDELEHTCLAFIELKSIEKFFKQNILKEEMFETFVKFATICTLYVDHVLEHESIARHDIEISLRCADLILRQKLLWNVINSSDVFSKHIELVINVLYKTVNINFGNTKLMSRFEIESMDINRTSDCDKKAIFLAKFVEIRSKNERKNNFFKLEDVITSLIVSVLRTNKFYVFAIAPIEVLRCDLDIEKSKLTAVPSIPIEYLNEADVLELFIKRIQIFGYTCRHQFEEFFMSLLLLFNTEVEIEIVDSSEQFQIRNMCMLAITELLLSLKVTTNLGSVKNKFHHLPRGTTFKLDSISRKKLHKVLLKLPDPHVFYLPNGEHIGFQSSDDITSTSKFSKGQMDLNCVWQIVEEMDEKKMNLSLRNSLYLIESSEIDLRSSLQLIFDVFGQLIDINYSLILPHLLKLSEICENRDQYRWIKNISSKLQESVPLTNVIAHQSIIYCLCKPTAILIPSLSELTSLCSLVHSYLKSPYISIRNATLKGSLCLLESCVKTNTTIGSLSEELSLIRNVVTHYTNNNGIVEESKFMYSAEHTKLVWVLNLYLIETTSKFVNDINSLSNTVISANNILKRTNNIDQYLCILHGLQRIVVCNIDNSDFNDKIEQIALHLFKSTNEAFSIPALKLLITCLYISSNEQLKNTEISNGIVQDEPEVILQSTERIDILFQRIKYTTPGMGEVFGNVLCQMIRDLVPPNEILTKVIKEFLSLNQPQCEVIAKILFHVFRSAIDSDSLTLLQDWLICSFPNFLMFPVNRAIWCLSVIFVSASINQYLVKIFPEVLDNFNILNDRQVSLFRLFTKDFFSRLSGDQRLNFKKVLSECSYPIIKTSLN</sequence>
<keyword evidence="5" id="KW-0963">Cytoplasm</keyword>
<comment type="function">
    <text evidence="1">May play a role in microtubule-mediated transport or vesicle function.</text>
</comment>
<gene>
    <name evidence="7" type="primary">HTT</name>
    <name evidence="7" type="ORF">Bhyg_10462</name>
</gene>